<evidence type="ECO:0000256" key="6">
    <source>
        <dbReference type="ARBA" id="ARBA00022989"/>
    </source>
</evidence>
<proteinExistence type="inferred from homology"/>
<feature type="transmembrane region" description="Helical" evidence="8">
    <location>
        <begin position="21"/>
        <end position="43"/>
    </location>
</feature>
<comment type="subcellular location">
    <subcellularLocation>
        <location evidence="1">Cell membrane</location>
        <topology evidence="1">Multi-pass membrane protein</topology>
    </subcellularLocation>
</comment>
<dbReference type="Pfam" id="PF03591">
    <property type="entry name" value="AzlC"/>
    <property type="match status" value="1"/>
</dbReference>
<dbReference type="InterPro" id="IPR011606">
    <property type="entry name" value="Brnchd-chn_aa_trnsp_permease"/>
</dbReference>
<evidence type="ECO:0000256" key="7">
    <source>
        <dbReference type="ARBA" id="ARBA00023136"/>
    </source>
</evidence>
<keyword evidence="10" id="KW-1185">Reference proteome</keyword>
<evidence type="ECO:0000256" key="8">
    <source>
        <dbReference type="SAM" id="Phobius"/>
    </source>
</evidence>
<keyword evidence="3" id="KW-0813">Transport</keyword>
<dbReference type="Proteomes" id="UP000183299">
    <property type="component" value="Unassembled WGS sequence"/>
</dbReference>
<evidence type="ECO:0000256" key="1">
    <source>
        <dbReference type="ARBA" id="ARBA00004651"/>
    </source>
</evidence>
<dbReference type="STRING" id="576117.SAMN04488138_11276"/>
<keyword evidence="4" id="KW-1003">Cell membrane</keyword>
<sequence>MDSMISSPAARQFLQGAKDGLPFHIVIWPFAAIFGAIATQAGLNVVEVMGFSILVIAGSAQLAALQLMTENAPTVIVLATALAVNLRMGMYSASITPHLGKASLLTRAFAAYMLYDQPYALSTIKFEKEPDMNLSEKLGYFFGTAIPIGVAWYALTLIGALLGERIPSDIGVDFAVPITFLAVVAPMLKTLAHMASALTSVVLVLVLSFMPYGTGLLVAACVALVVGAQIEVWMEKRKDAA</sequence>
<evidence type="ECO:0000256" key="2">
    <source>
        <dbReference type="ARBA" id="ARBA00010735"/>
    </source>
</evidence>
<feature type="transmembrane region" description="Helical" evidence="8">
    <location>
        <begin position="138"/>
        <end position="162"/>
    </location>
</feature>
<dbReference type="GO" id="GO:0005886">
    <property type="term" value="C:plasma membrane"/>
    <property type="evidence" value="ECO:0007669"/>
    <property type="project" value="UniProtKB-SubCell"/>
</dbReference>
<name>A0A1I3UVC4_9RHOB</name>
<comment type="similarity">
    <text evidence="2">Belongs to the AzlC family.</text>
</comment>
<protein>
    <submittedName>
        <fullName evidence="9">Predicted branched-chain amino acid permease (Azaleucine resistance)</fullName>
    </submittedName>
</protein>
<dbReference type="EMBL" id="FORY01000012">
    <property type="protein sequence ID" value="SFJ85817.1"/>
    <property type="molecule type" value="Genomic_DNA"/>
</dbReference>
<organism evidence="9 10">
    <name type="scientific">Celeribacter halophilus</name>
    <dbReference type="NCBI Taxonomy" id="576117"/>
    <lineage>
        <taxon>Bacteria</taxon>
        <taxon>Pseudomonadati</taxon>
        <taxon>Pseudomonadota</taxon>
        <taxon>Alphaproteobacteria</taxon>
        <taxon>Rhodobacterales</taxon>
        <taxon>Roseobacteraceae</taxon>
        <taxon>Celeribacter</taxon>
    </lineage>
</organism>
<keyword evidence="5 8" id="KW-0812">Transmembrane</keyword>
<reference evidence="9 10" key="1">
    <citation type="submission" date="2016-10" db="EMBL/GenBank/DDBJ databases">
        <authorList>
            <person name="de Groot N.N."/>
        </authorList>
    </citation>
    <scope>NUCLEOTIDE SEQUENCE [LARGE SCALE GENOMIC DNA]</scope>
    <source>
        <strain evidence="9 10">CGMCC 1.8891</strain>
    </source>
</reference>
<gene>
    <name evidence="9" type="ORF">SAMN04488138_11276</name>
</gene>
<evidence type="ECO:0000256" key="5">
    <source>
        <dbReference type="ARBA" id="ARBA00022692"/>
    </source>
</evidence>
<feature type="transmembrane region" description="Helical" evidence="8">
    <location>
        <begin position="49"/>
        <end position="68"/>
    </location>
</feature>
<dbReference type="PANTHER" id="PTHR34979:SF1">
    <property type="entry name" value="INNER MEMBRANE PROTEIN YGAZ"/>
    <property type="match status" value="1"/>
</dbReference>
<feature type="transmembrane region" description="Helical" evidence="8">
    <location>
        <begin position="174"/>
        <end position="195"/>
    </location>
</feature>
<dbReference type="PANTHER" id="PTHR34979">
    <property type="entry name" value="INNER MEMBRANE PROTEIN YGAZ"/>
    <property type="match status" value="1"/>
</dbReference>
<feature type="transmembrane region" description="Helical" evidence="8">
    <location>
        <begin position="75"/>
        <end position="95"/>
    </location>
</feature>
<evidence type="ECO:0000256" key="3">
    <source>
        <dbReference type="ARBA" id="ARBA00022448"/>
    </source>
</evidence>
<dbReference type="AlphaFoldDB" id="A0A1I3UVC4"/>
<evidence type="ECO:0000256" key="4">
    <source>
        <dbReference type="ARBA" id="ARBA00022475"/>
    </source>
</evidence>
<keyword evidence="7 8" id="KW-0472">Membrane</keyword>
<keyword evidence="6 8" id="KW-1133">Transmembrane helix</keyword>
<evidence type="ECO:0000313" key="10">
    <source>
        <dbReference type="Proteomes" id="UP000183299"/>
    </source>
</evidence>
<feature type="transmembrane region" description="Helical" evidence="8">
    <location>
        <begin position="201"/>
        <end position="228"/>
    </location>
</feature>
<dbReference type="GO" id="GO:1903785">
    <property type="term" value="P:L-valine transmembrane transport"/>
    <property type="evidence" value="ECO:0007669"/>
    <property type="project" value="TreeGrafter"/>
</dbReference>
<accession>A0A1I3UVC4</accession>
<evidence type="ECO:0000313" key="9">
    <source>
        <dbReference type="EMBL" id="SFJ85817.1"/>
    </source>
</evidence>